<dbReference type="RefSeq" id="WP_044758702.1">
    <property type="nucleotide sequence ID" value="NZ_CEEJ01000032.1"/>
</dbReference>
<proteinExistence type="predicted"/>
<dbReference type="AlphaFoldDB" id="A0A123TDX2"/>
<dbReference type="Pfam" id="PF14253">
    <property type="entry name" value="AbiH"/>
    <property type="match status" value="1"/>
</dbReference>
<evidence type="ECO:0008006" key="3">
    <source>
        <dbReference type="Google" id="ProtNLM"/>
    </source>
</evidence>
<gene>
    <name evidence="1" type="ORF">ERS132406_01944</name>
</gene>
<sequence length="429" mass="50216">MGINNIVILGNGFDLSLGLKTSYADFIKFVDRFTELIIEQSKKINDTKNNSWTFENNYVDIIYSTFGILNNRRVKSYDAELHEGKDFFLAYFPEYKDFEAISKNTFIQYLKFLQKKSDVYETNWNNIERAIMELAEAIEYLIENVGQTNVVDFLYNPVSTDAINSFKSFSNYLAFCFIEEHFKLPLKNSEDHSDLAPIKEINKQLLDELDYLTLLLEFYLIYVQKKQFKTIQSTAFTDFLNTIGNKKVITFNYTQTAEEIFKDLKSDDIHYIHGSVRTGEYSRIYKKNNMIFGIEDRKVTEINSNVIGYQKFYQRILKQTGSRYESFFSSKLETITNVIIFGHSVDPVDKEIFTNIFEILKIDNGSGKNPRVIIMYHDEQAKREIIKNLATILGKDRLIRLTGQEKLIFNHSKDMQQLSKILLPIHIQK</sequence>
<dbReference type="InterPro" id="IPR025935">
    <property type="entry name" value="AbiH"/>
</dbReference>
<dbReference type="Proteomes" id="UP000072083">
    <property type="component" value="Unassembled WGS sequence"/>
</dbReference>
<reference evidence="1 2" key="1">
    <citation type="submission" date="2016-02" db="EMBL/GenBank/DDBJ databases">
        <authorList>
            <consortium name="Pathogen Informatics"/>
        </authorList>
    </citation>
    <scope>NUCLEOTIDE SEQUENCE [LARGE SCALE GENOMIC DNA]</scope>
    <source>
        <strain evidence="1 2">LSS44</strain>
    </source>
</reference>
<dbReference type="EMBL" id="FIGZ01000027">
    <property type="protein sequence ID" value="CYV18292.1"/>
    <property type="molecule type" value="Genomic_DNA"/>
</dbReference>
<evidence type="ECO:0000313" key="1">
    <source>
        <dbReference type="EMBL" id="CYV18292.1"/>
    </source>
</evidence>
<organism evidence="1 2">
    <name type="scientific">Streptococcus suis</name>
    <dbReference type="NCBI Taxonomy" id="1307"/>
    <lineage>
        <taxon>Bacteria</taxon>
        <taxon>Bacillati</taxon>
        <taxon>Bacillota</taxon>
        <taxon>Bacilli</taxon>
        <taxon>Lactobacillales</taxon>
        <taxon>Streptococcaceae</taxon>
        <taxon>Streptococcus</taxon>
    </lineage>
</organism>
<accession>A0A123TDX2</accession>
<protein>
    <recommendedName>
        <fullName evidence="3">Phage abortive infection protein</fullName>
    </recommendedName>
</protein>
<name>A0A123TDX2_STRSU</name>
<evidence type="ECO:0000313" key="2">
    <source>
        <dbReference type="Proteomes" id="UP000072083"/>
    </source>
</evidence>